<dbReference type="AlphaFoldDB" id="A0A9P5YUX8"/>
<name>A0A9P5YUX8_9AGAR</name>
<keyword evidence="3" id="KW-1185">Reference proteome</keyword>
<accession>A0A9P5YUX8</accession>
<organism evidence="2 3">
    <name type="scientific">Pholiota conissans</name>
    <dbReference type="NCBI Taxonomy" id="109636"/>
    <lineage>
        <taxon>Eukaryota</taxon>
        <taxon>Fungi</taxon>
        <taxon>Dikarya</taxon>
        <taxon>Basidiomycota</taxon>
        <taxon>Agaricomycotina</taxon>
        <taxon>Agaricomycetes</taxon>
        <taxon>Agaricomycetidae</taxon>
        <taxon>Agaricales</taxon>
        <taxon>Agaricineae</taxon>
        <taxon>Strophariaceae</taxon>
        <taxon>Pholiota</taxon>
    </lineage>
</organism>
<evidence type="ECO:0000256" key="1">
    <source>
        <dbReference type="SAM" id="MobiDB-lite"/>
    </source>
</evidence>
<evidence type="ECO:0000313" key="2">
    <source>
        <dbReference type="EMBL" id="KAF9474290.1"/>
    </source>
</evidence>
<dbReference type="EMBL" id="MU155387">
    <property type="protein sequence ID" value="KAF9474290.1"/>
    <property type="molecule type" value="Genomic_DNA"/>
</dbReference>
<evidence type="ECO:0000313" key="3">
    <source>
        <dbReference type="Proteomes" id="UP000807469"/>
    </source>
</evidence>
<reference evidence="2" key="1">
    <citation type="submission" date="2020-11" db="EMBL/GenBank/DDBJ databases">
        <authorList>
            <consortium name="DOE Joint Genome Institute"/>
            <person name="Ahrendt S."/>
            <person name="Riley R."/>
            <person name="Andreopoulos W."/>
            <person name="Labutti K."/>
            <person name="Pangilinan J."/>
            <person name="Ruiz-Duenas F.J."/>
            <person name="Barrasa J.M."/>
            <person name="Sanchez-Garcia M."/>
            <person name="Camarero S."/>
            <person name="Miyauchi S."/>
            <person name="Serrano A."/>
            <person name="Linde D."/>
            <person name="Babiker R."/>
            <person name="Drula E."/>
            <person name="Ayuso-Fernandez I."/>
            <person name="Pacheco R."/>
            <person name="Padilla G."/>
            <person name="Ferreira P."/>
            <person name="Barriuso J."/>
            <person name="Kellner H."/>
            <person name="Castanera R."/>
            <person name="Alfaro M."/>
            <person name="Ramirez L."/>
            <person name="Pisabarro A.G."/>
            <person name="Kuo A."/>
            <person name="Tritt A."/>
            <person name="Lipzen A."/>
            <person name="He G."/>
            <person name="Yan M."/>
            <person name="Ng V."/>
            <person name="Cullen D."/>
            <person name="Martin F."/>
            <person name="Rosso M.-N."/>
            <person name="Henrissat B."/>
            <person name="Hibbett D."/>
            <person name="Martinez A.T."/>
            <person name="Grigoriev I.V."/>
        </authorList>
    </citation>
    <scope>NUCLEOTIDE SEQUENCE</scope>
    <source>
        <strain evidence="2">CIRM-BRFM 674</strain>
    </source>
</reference>
<protein>
    <submittedName>
        <fullName evidence="2">Uncharacterized protein</fullName>
    </submittedName>
</protein>
<dbReference type="Proteomes" id="UP000807469">
    <property type="component" value="Unassembled WGS sequence"/>
</dbReference>
<dbReference type="OrthoDB" id="5370359at2759"/>
<gene>
    <name evidence="2" type="ORF">BDN70DRAFT_884993</name>
</gene>
<sequence>MSDSDYAAPKKRKSDGVAGSSKRARIAPSSGGQALVAAILKDANSYPIPEDDDDIRRIFVELAQYARTLENGAGSSAGVKAGKTKDQIADSAAKLRAAAVSGIKKQMGWKPSCKTGTAKWVYDGVCADAEVFGAALGFSGPPTWKMKKIPTDEFQKAIGHIQGSVRYSDLYITGNDVTVRWQPDEGTFKFSGSYGV</sequence>
<comment type="caution">
    <text evidence="2">The sequence shown here is derived from an EMBL/GenBank/DDBJ whole genome shotgun (WGS) entry which is preliminary data.</text>
</comment>
<feature type="region of interest" description="Disordered" evidence="1">
    <location>
        <begin position="1"/>
        <end position="31"/>
    </location>
</feature>
<proteinExistence type="predicted"/>